<dbReference type="NCBIfam" id="TIGR00229">
    <property type="entry name" value="sensory_box"/>
    <property type="match status" value="1"/>
</dbReference>
<dbReference type="GO" id="GO:0003824">
    <property type="term" value="F:catalytic activity"/>
    <property type="evidence" value="ECO:0007669"/>
    <property type="project" value="UniProtKB-ARBA"/>
</dbReference>
<dbReference type="InterPro" id="IPR013767">
    <property type="entry name" value="PAS_fold"/>
</dbReference>
<dbReference type="EMBL" id="JRYB01000001">
    <property type="protein sequence ID" value="OIJ42823.1"/>
    <property type="molecule type" value="Genomic_DNA"/>
</dbReference>
<dbReference type="Proteomes" id="UP000180246">
    <property type="component" value="Unassembled WGS sequence"/>
</dbReference>
<evidence type="ECO:0000313" key="6">
    <source>
        <dbReference type="Proteomes" id="UP000180246"/>
    </source>
</evidence>
<gene>
    <name evidence="5" type="ORF">LO55_3267</name>
</gene>
<protein>
    <submittedName>
        <fullName evidence="5">Diguanylate cyclase domain protein</fullName>
    </submittedName>
</protein>
<dbReference type="FunFam" id="3.30.70.270:FF:000001">
    <property type="entry name" value="Diguanylate cyclase domain protein"/>
    <property type="match status" value="1"/>
</dbReference>
<dbReference type="PROSITE" id="PS50887">
    <property type="entry name" value="GGDEF"/>
    <property type="match status" value="1"/>
</dbReference>
<dbReference type="CDD" id="cd00130">
    <property type="entry name" value="PAS"/>
    <property type="match status" value="1"/>
</dbReference>
<dbReference type="InterPro" id="IPR000700">
    <property type="entry name" value="PAS-assoc_C"/>
</dbReference>
<dbReference type="InterPro" id="IPR035965">
    <property type="entry name" value="PAS-like_dom_sf"/>
</dbReference>
<reference evidence="5 6" key="1">
    <citation type="submission" date="2014-10" db="EMBL/GenBank/DDBJ databases">
        <authorList>
            <person name="Seo M.-J."/>
            <person name="Seok Y.J."/>
            <person name="Cha I.-T."/>
        </authorList>
    </citation>
    <scope>NUCLEOTIDE SEQUENCE [LARGE SCALE GENOMIC DNA]</scope>
    <source>
        <strain evidence="5 6">NEU</strain>
    </source>
</reference>
<dbReference type="InterPro" id="IPR029787">
    <property type="entry name" value="Nucleotide_cyclase"/>
</dbReference>
<dbReference type="InterPro" id="IPR000014">
    <property type="entry name" value="PAS"/>
</dbReference>
<evidence type="ECO:0000313" key="5">
    <source>
        <dbReference type="EMBL" id="OIJ42823.1"/>
    </source>
</evidence>
<dbReference type="PROSITE" id="PS50112">
    <property type="entry name" value="PAS"/>
    <property type="match status" value="1"/>
</dbReference>
<proteinExistence type="predicted"/>
<dbReference type="InterPro" id="IPR001610">
    <property type="entry name" value="PAC"/>
</dbReference>
<dbReference type="PROSITE" id="PS50113">
    <property type="entry name" value="PAC"/>
    <property type="match status" value="1"/>
</dbReference>
<dbReference type="Pfam" id="PF00989">
    <property type="entry name" value="PAS"/>
    <property type="match status" value="1"/>
</dbReference>
<dbReference type="AlphaFoldDB" id="A0A1S2NDA4"/>
<evidence type="ECO:0000259" key="3">
    <source>
        <dbReference type="PROSITE" id="PS50883"/>
    </source>
</evidence>
<dbReference type="SUPFAM" id="SSF55785">
    <property type="entry name" value="PYP-like sensor domain (PAS domain)"/>
    <property type="match status" value="1"/>
</dbReference>
<evidence type="ECO:0000259" key="1">
    <source>
        <dbReference type="PROSITE" id="PS50112"/>
    </source>
</evidence>
<dbReference type="CDD" id="cd01948">
    <property type="entry name" value="EAL"/>
    <property type="match status" value="1"/>
</dbReference>
<dbReference type="PANTHER" id="PTHR44757:SF2">
    <property type="entry name" value="BIOFILM ARCHITECTURE MAINTENANCE PROTEIN MBAA"/>
    <property type="match status" value="1"/>
</dbReference>
<dbReference type="SUPFAM" id="SSF55073">
    <property type="entry name" value="Nucleotide cyclase"/>
    <property type="match status" value="1"/>
</dbReference>
<dbReference type="SMART" id="SM00052">
    <property type="entry name" value="EAL"/>
    <property type="match status" value="1"/>
</dbReference>
<dbReference type="PANTHER" id="PTHR44757">
    <property type="entry name" value="DIGUANYLATE CYCLASE DGCP"/>
    <property type="match status" value="1"/>
</dbReference>
<comment type="caution">
    <text evidence="5">The sequence shown here is derived from an EMBL/GenBank/DDBJ whole genome shotgun (WGS) entry which is preliminary data.</text>
</comment>
<feature type="domain" description="EAL" evidence="3">
    <location>
        <begin position="308"/>
        <end position="562"/>
    </location>
</feature>
<dbReference type="PROSITE" id="PS50883">
    <property type="entry name" value="EAL"/>
    <property type="match status" value="1"/>
</dbReference>
<dbReference type="NCBIfam" id="TIGR00254">
    <property type="entry name" value="GGDEF"/>
    <property type="match status" value="1"/>
</dbReference>
<dbReference type="Gene3D" id="3.30.70.270">
    <property type="match status" value="1"/>
</dbReference>
<dbReference type="InterPro" id="IPR052155">
    <property type="entry name" value="Biofilm_reg_signaling"/>
</dbReference>
<sequence length="574" mass="62345">MRTTIAPSTLLRHVYDSATEFAIITIDLRGLVSSWSAGAVSILGFSEQEMVGADPYRMFTVEDRASGEAAREMLTAAATGKSGDYRWHLRKSGERFWADGVMTPILGNANEVIGYLKILRDITERKLAQDQIASLSTTDALTGLANRTAFHARIREVVALCARSGQSLHLMMIDLDRFKGVNDTLGHAAGDDLLQQVAARLRLACRESDYIARLGGDEFGLLQTGGHDASAGGVLAAKIVEAIAQPFQLGDSVVRIGASIGIASTGHGSTDPSVLMKRADLALYKVKHAGRNGFQHFTDELDRIAHKRNLDSDALRKAVVDRHFTLAYQPIINCDSGQATAMEALVRFTSPELSGYTVDYLIDLARDLGLIFDIGAWVFEEACQQLTRWRAMGFTDLKISINTCAKELLNEHYLASINNALALSNINAGDIDIELTERDAIVLHNESSMVLQHLVLAGFRLSLDDFGTGYSSLSYLRTLPVATLKLDRSFLRGVPTDAAANAVARAIIAMANDLKLHVIAEGVEERAQAYFLHDLDCGALQGFLFSSAMPASDATTWLLANRAQDASAQPNSIN</sequence>
<name>A0A1S2NDA4_9BURK</name>
<dbReference type="Pfam" id="PF00990">
    <property type="entry name" value="GGDEF"/>
    <property type="match status" value="1"/>
</dbReference>
<dbReference type="InterPro" id="IPR000160">
    <property type="entry name" value="GGDEF_dom"/>
</dbReference>
<dbReference type="InterPro" id="IPR043128">
    <property type="entry name" value="Rev_trsase/Diguanyl_cyclase"/>
</dbReference>
<dbReference type="Gene3D" id="3.30.450.20">
    <property type="entry name" value="PAS domain"/>
    <property type="match status" value="1"/>
</dbReference>
<dbReference type="SUPFAM" id="SSF141868">
    <property type="entry name" value="EAL domain-like"/>
    <property type="match status" value="1"/>
</dbReference>
<dbReference type="SMART" id="SM00267">
    <property type="entry name" value="GGDEF"/>
    <property type="match status" value="1"/>
</dbReference>
<organism evidence="5 6">
    <name type="scientific">Massilia timonae</name>
    <dbReference type="NCBI Taxonomy" id="47229"/>
    <lineage>
        <taxon>Bacteria</taxon>
        <taxon>Pseudomonadati</taxon>
        <taxon>Pseudomonadota</taxon>
        <taxon>Betaproteobacteria</taxon>
        <taxon>Burkholderiales</taxon>
        <taxon>Oxalobacteraceae</taxon>
        <taxon>Telluria group</taxon>
        <taxon>Massilia</taxon>
    </lineage>
</organism>
<evidence type="ECO:0000259" key="2">
    <source>
        <dbReference type="PROSITE" id="PS50113"/>
    </source>
</evidence>
<evidence type="ECO:0000259" key="4">
    <source>
        <dbReference type="PROSITE" id="PS50887"/>
    </source>
</evidence>
<feature type="domain" description="PAS" evidence="1">
    <location>
        <begin position="7"/>
        <end position="52"/>
    </location>
</feature>
<dbReference type="RefSeq" id="WP_071362241.1">
    <property type="nucleotide sequence ID" value="NZ_JRYB01000001.1"/>
</dbReference>
<dbReference type="Gene3D" id="3.20.20.450">
    <property type="entry name" value="EAL domain"/>
    <property type="match status" value="1"/>
</dbReference>
<dbReference type="SMART" id="SM00086">
    <property type="entry name" value="PAC"/>
    <property type="match status" value="1"/>
</dbReference>
<accession>A0A1S2NDA4</accession>
<dbReference type="GO" id="GO:0006355">
    <property type="term" value="P:regulation of DNA-templated transcription"/>
    <property type="evidence" value="ECO:0007669"/>
    <property type="project" value="InterPro"/>
</dbReference>
<dbReference type="InterPro" id="IPR035919">
    <property type="entry name" value="EAL_sf"/>
</dbReference>
<dbReference type="Pfam" id="PF00563">
    <property type="entry name" value="EAL"/>
    <property type="match status" value="1"/>
</dbReference>
<dbReference type="CDD" id="cd01949">
    <property type="entry name" value="GGDEF"/>
    <property type="match status" value="1"/>
</dbReference>
<feature type="domain" description="GGDEF" evidence="4">
    <location>
        <begin position="166"/>
        <end position="299"/>
    </location>
</feature>
<dbReference type="InterPro" id="IPR001633">
    <property type="entry name" value="EAL_dom"/>
</dbReference>
<feature type="domain" description="PAC" evidence="2">
    <location>
        <begin position="81"/>
        <end position="134"/>
    </location>
</feature>